<organism evidence="2">
    <name type="scientific">freshwater metagenome</name>
    <dbReference type="NCBI Taxonomy" id="449393"/>
    <lineage>
        <taxon>unclassified sequences</taxon>
        <taxon>metagenomes</taxon>
        <taxon>ecological metagenomes</taxon>
    </lineage>
</organism>
<dbReference type="EMBL" id="CAFBMX010000003">
    <property type="protein sequence ID" value="CAB4925244.1"/>
    <property type="molecule type" value="Genomic_DNA"/>
</dbReference>
<sequence>MALHCPECAFVNTDAANYCQKCGAYLGDLHGSAESSTATYRIDEATGELVPVELEEVVAAKGAALVVRSGAGHVGESFPIDRERMTIGRRPDCALFLDDVTVSRDHALLVRRGDGVFLDDLGSLNGTYVNRRRIESQRLEDGDEVQIGKYKLTFLAR</sequence>
<accession>A0A6J7I3K4</accession>
<protein>
    <submittedName>
        <fullName evidence="2">Unannotated protein</fullName>
    </submittedName>
</protein>
<dbReference type="PANTHER" id="PTHR23308">
    <property type="entry name" value="NUCLEAR INHIBITOR OF PROTEIN PHOSPHATASE-1"/>
    <property type="match status" value="1"/>
</dbReference>
<feature type="domain" description="FHA" evidence="1">
    <location>
        <begin position="85"/>
        <end position="134"/>
    </location>
</feature>
<dbReference type="PROSITE" id="PS50006">
    <property type="entry name" value="FHA_DOMAIN"/>
    <property type="match status" value="1"/>
</dbReference>
<dbReference type="InterPro" id="IPR050923">
    <property type="entry name" value="Cell_Proc_Reg/RNA_Proc"/>
</dbReference>
<dbReference type="SUPFAM" id="SSF49879">
    <property type="entry name" value="SMAD/FHA domain"/>
    <property type="match status" value="1"/>
</dbReference>
<proteinExistence type="predicted"/>
<reference evidence="2" key="1">
    <citation type="submission" date="2020-05" db="EMBL/GenBank/DDBJ databases">
        <authorList>
            <person name="Chiriac C."/>
            <person name="Salcher M."/>
            <person name="Ghai R."/>
            <person name="Kavagutti S V."/>
        </authorList>
    </citation>
    <scope>NUCLEOTIDE SEQUENCE</scope>
</reference>
<evidence type="ECO:0000313" key="2">
    <source>
        <dbReference type="EMBL" id="CAB4925244.1"/>
    </source>
</evidence>
<dbReference type="SMART" id="SM00240">
    <property type="entry name" value="FHA"/>
    <property type="match status" value="1"/>
</dbReference>
<gene>
    <name evidence="2" type="ORF">UFOPK3674_00808</name>
</gene>
<name>A0A6J7I3K4_9ZZZZ</name>
<evidence type="ECO:0000259" key="1">
    <source>
        <dbReference type="PROSITE" id="PS50006"/>
    </source>
</evidence>
<dbReference type="Pfam" id="PF00498">
    <property type="entry name" value="FHA"/>
    <property type="match status" value="1"/>
</dbReference>
<dbReference type="AlphaFoldDB" id="A0A6J7I3K4"/>
<dbReference type="InterPro" id="IPR008984">
    <property type="entry name" value="SMAD_FHA_dom_sf"/>
</dbReference>
<dbReference type="Gene3D" id="2.60.200.20">
    <property type="match status" value="1"/>
</dbReference>
<dbReference type="InterPro" id="IPR000253">
    <property type="entry name" value="FHA_dom"/>
</dbReference>